<dbReference type="InterPro" id="IPR023415">
    <property type="entry name" value="LDLR_class-A_CS"/>
</dbReference>
<dbReference type="PROSITE" id="PS01209">
    <property type="entry name" value="LDLRA_1"/>
    <property type="match status" value="1"/>
</dbReference>
<comment type="caution">
    <text evidence="3">The sequence shown here is derived from an EMBL/GenBank/DDBJ whole genome shotgun (WGS) entry which is preliminary data.</text>
</comment>
<evidence type="ECO:0008006" key="5">
    <source>
        <dbReference type="Google" id="ProtNLM"/>
    </source>
</evidence>
<evidence type="ECO:0000256" key="2">
    <source>
        <dbReference type="PROSITE-ProRule" id="PRU00124"/>
    </source>
</evidence>
<dbReference type="SMART" id="SM00192">
    <property type="entry name" value="LDLa"/>
    <property type="match status" value="2"/>
</dbReference>
<dbReference type="InterPro" id="IPR002172">
    <property type="entry name" value="LDrepeatLR_classA_rpt"/>
</dbReference>
<dbReference type="Pfam" id="PF00057">
    <property type="entry name" value="Ldl_recept_a"/>
    <property type="match status" value="2"/>
</dbReference>
<evidence type="ECO:0000256" key="1">
    <source>
        <dbReference type="ARBA" id="ARBA00023157"/>
    </source>
</evidence>
<organism evidence="3 4">
    <name type="scientific">Bugula neritina</name>
    <name type="common">Brown bryozoan</name>
    <name type="synonym">Sertularia neritina</name>
    <dbReference type="NCBI Taxonomy" id="10212"/>
    <lineage>
        <taxon>Eukaryota</taxon>
        <taxon>Metazoa</taxon>
        <taxon>Spiralia</taxon>
        <taxon>Lophotrochozoa</taxon>
        <taxon>Bryozoa</taxon>
        <taxon>Gymnolaemata</taxon>
        <taxon>Cheilostomatida</taxon>
        <taxon>Flustrina</taxon>
        <taxon>Buguloidea</taxon>
        <taxon>Bugulidae</taxon>
        <taxon>Bugula</taxon>
    </lineage>
</organism>
<dbReference type="PRINTS" id="PR00261">
    <property type="entry name" value="LDLRECEPTOR"/>
</dbReference>
<feature type="disulfide bond" evidence="2">
    <location>
        <begin position="483"/>
        <end position="501"/>
    </location>
</feature>
<dbReference type="InterPro" id="IPR036055">
    <property type="entry name" value="LDL_receptor-like_sf"/>
</dbReference>
<gene>
    <name evidence="3" type="ORF">EB796_024122</name>
</gene>
<feature type="disulfide bond" evidence="2">
    <location>
        <begin position="63"/>
        <end position="75"/>
    </location>
</feature>
<evidence type="ECO:0000313" key="4">
    <source>
        <dbReference type="Proteomes" id="UP000593567"/>
    </source>
</evidence>
<dbReference type="PROSITE" id="PS50068">
    <property type="entry name" value="LDLRA_2"/>
    <property type="match status" value="2"/>
</dbReference>
<dbReference type="EMBL" id="VXIV02003377">
    <property type="protein sequence ID" value="KAF6017571.1"/>
    <property type="molecule type" value="Genomic_DNA"/>
</dbReference>
<name>A0A7J7IVW2_BUGNE</name>
<protein>
    <recommendedName>
        <fullName evidence="5">CORIN</fullName>
    </recommendedName>
</protein>
<keyword evidence="4" id="KW-1185">Reference proteome</keyword>
<comment type="caution">
    <text evidence="2">Lacks conserved residue(s) required for the propagation of feature annotation.</text>
</comment>
<keyword evidence="1 2" id="KW-1015">Disulfide bond</keyword>
<accession>A0A7J7IVW2</accession>
<feature type="disulfide bond" evidence="2">
    <location>
        <begin position="70"/>
        <end position="88"/>
    </location>
</feature>
<dbReference type="Gene3D" id="4.10.400.10">
    <property type="entry name" value="Low-density Lipoprotein Receptor"/>
    <property type="match status" value="2"/>
</dbReference>
<dbReference type="AlphaFoldDB" id="A0A7J7IVW2"/>
<proteinExistence type="predicted"/>
<feature type="disulfide bond" evidence="2">
    <location>
        <begin position="82"/>
        <end position="97"/>
    </location>
</feature>
<dbReference type="CDD" id="cd00112">
    <property type="entry name" value="LDLa"/>
    <property type="match status" value="2"/>
</dbReference>
<sequence>MGVCNMMFPRCLQGFELQLCRNTCLDGVRYSCNGEGRDYLESLCMKLPEEECLPAIESPVQPCGEHEFSCGDGQCIPGLGVCNNKYECLSGADEKECDVKCSAEVPAECAEFIPYTTYPNKLFNLTTEDEYGNFSASIEFILRNNCTDVDEYWATWGVCNMMFPRCLQGFELQLCRNTCLESIVEVNVLNVVDGVRYSCNGEGRDYLESLCMKLPEEECLPAIASPFSPVASMSFLVGMVSAFQVWGFATISMSVSVEPTKKNDCVLLCLYSDVKCSAEVPAECAEFIPYTTYPNKLFNLTTEDEYGNFSASIEFILRNNCTDVDEYWATWGVCNMMFPRCLQGFELQLCRNTCLDGVRYSCNGEGRDYLESLCMKLPDEECLPAIASPVQPCGEHEFSCGMVSAFQVWGFATISMSVSVEPTKKNGFELQLCRNTCLDGVRYSCNGEGRDYLESLCMKLPDEECLPAIASPVQPCGEHEFSCGDGQCIPGLGVCNNKYECLSGADEEEWYVIFYD</sequence>
<feature type="disulfide bond" evidence="2">
    <location>
        <begin position="476"/>
        <end position="488"/>
    </location>
</feature>
<evidence type="ECO:0000313" key="3">
    <source>
        <dbReference type="EMBL" id="KAF6017571.1"/>
    </source>
</evidence>
<dbReference type="SUPFAM" id="SSF57424">
    <property type="entry name" value="LDL receptor-like module"/>
    <property type="match status" value="2"/>
</dbReference>
<reference evidence="3" key="1">
    <citation type="submission" date="2020-06" db="EMBL/GenBank/DDBJ databases">
        <title>Draft genome of Bugula neritina, a colonial animal packing powerful symbionts and potential medicines.</title>
        <authorList>
            <person name="Rayko M."/>
        </authorList>
    </citation>
    <scope>NUCLEOTIDE SEQUENCE [LARGE SCALE GENOMIC DNA]</scope>
    <source>
        <strain evidence="3">Kwan_BN1</strain>
    </source>
</reference>
<dbReference type="Proteomes" id="UP000593567">
    <property type="component" value="Unassembled WGS sequence"/>
</dbReference>